<dbReference type="STRING" id="1051891.A0A0C3QQH4"/>
<feature type="compositionally biased region" description="Low complexity" evidence="1">
    <location>
        <begin position="1719"/>
        <end position="1730"/>
    </location>
</feature>
<feature type="compositionally biased region" description="Polar residues" evidence="1">
    <location>
        <begin position="1647"/>
        <end position="1659"/>
    </location>
</feature>
<keyword evidence="3" id="KW-1185">Reference proteome</keyword>
<evidence type="ECO:0000313" key="2">
    <source>
        <dbReference type="EMBL" id="KIO29799.1"/>
    </source>
</evidence>
<feature type="region of interest" description="Disordered" evidence="1">
    <location>
        <begin position="1407"/>
        <end position="1486"/>
    </location>
</feature>
<reference evidence="2 3" key="1">
    <citation type="submission" date="2014-04" db="EMBL/GenBank/DDBJ databases">
        <authorList>
            <consortium name="DOE Joint Genome Institute"/>
            <person name="Kuo A."/>
            <person name="Girlanda M."/>
            <person name="Perotto S."/>
            <person name="Kohler A."/>
            <person name="Nagy L.G."/>
            <person name="Floudas D."/>
            <person name="Copeland A."/>
            <person name="Barry K.W."/>
            <person name="Cichocki N."/>
            <person name="Veneault-Fourrey C."/>
            <person name="LaButti K."/>
            <person name="Lindquist E.A."/>
            <person name="Lipzen A."/>
            <person name="Lundell T."/>
            <person name="Morin E."/>
            <person name="Murat C."/>
            <person name="Sun H."/>
            <person name="Tunlid A."/>
            <person name="Henrissat B."/>
            <person name="Grigoriev I.V."/>
            <person name="Hibbett D.S."/>
            <person name="Martin F."/>
            <person name="Nordberg H.P."/>
            <person name="Cantor M.N."/>
            <person name="Hua S.X."/>
        </authorList>
    </citation>
    <scope>NUCLEOTIDE SEQUENCE [LARGE SCALE GENOMIC DNA]</scope>
    <source>
        <strain evidence="2 3">MUT 4182</strain>
    </source>
</reference>
<reference evidence="3" key="2">
    <citation type="submission" date="2015-01" db="EMBL/GenBank/DDBJ databases">
        <title>Evolutionary Origins and Diversification of the Mycorrhizal Mutualists.</title>
        <authorList>
            <consortium name="DOE Joint Genome Institute"/>
            <consortium name="Mycorrhizal Genomics Consortium"/>
            <person name="Kohler A."/>
            <person name="Kuo A."/>
            <person name="Nagy L.G."/>
            <person name="Floudas D."/>
            <person name="Copeland A."/>
            <person name="Barry K.W."/>
            <person name="Cichocki N."/>
            <person name="Veneault-Fourrey C."/>
            <person name="LaButti K."/>
            <person name="Lindquist E.A."/>
            <person name="Lipzen A."/>
            <person name="Lundell T."/>
            <person name="Morin E."/>
            <person name="Murat C."/>
            <person name="Riley R."/>
            <person name="Ohm R."/>
            <person name="Sun H."/>
            <person name="Tunlid A."/>
            <person name="Henrissat B."/>
            <person name="Grigoriev I.V."/>
            <person name="Hibbett D.S."/>
            <person name="Martin F."/>
        </authorList>
    </citation>
    <scope>NUCLEOTIDE SEQUENCE [LARGE SCALE GENOMIC DNA]</scope>
    <source>
        <strain evidence="3">MUT 4182</strain>
    </source>
</reference>
<evidence type="ECO:0008006" key="4">
    <source>
        <dbReference type="Google" id="ProtNLM"/>
    </source>
</evidence>
<organism evidence="2 3">
    <name type="scientific">Tulasnella calospora MUT 4182</name>
    <dbReference type="NCBI Taxonomy" id="1051891"/>
    <lineage>
        <taxon>Eukaryota</taxon>
        <taxon>Fungi</taxon>
        <taxon>Dikarya</taxon>
        <taxon>Basidiomycota</taxon>
        <taxon>Agaricomycotina</taxon>
        <taxon>Agaricomycetes</taxon>
        <taxon>Cantharellales</taxon>
        <taxon>Tulasnellaceae</taxon>
        <taxon>Tulasnella</taxon>
    </lineage>
</organism>
<feature type="region of interest" description="Disordered" evidence="1">
    <location>
        <begin position="1618"/>
        <end position="1659"/>
    </location>
</feature>
<dbReference type="Proteomes" id="UP000054248">
    <property type="component" value="Unassembled WGS sequence"/>
</dbReference>
<feature type="compositionally biased region" description="Polar residues" evidence="1">
    <location>
        <begin position="49"/>
        <end position="59"/>
    </location>
</feature>
<name>A0A0C3QQH4_9AGAM</name>
<feature type="region of interest" description="Disordered" evidence="1">
    <location>
        <begin position="1719"/>
        <end position="1780"/>
    </location>
</feature>
<dbReference type="HOGENOM" id="CLU_237125_0_0_1"/>
<proteinExistence type="predicted"/>
<feature type="compositionally biased region" description="Low complexity" evidence="1">
    <location>
        <begin position="27"/>
        <end position="37"/>
    </location>
</feature>
<protein>
    <recommendedName>
        <fullName evidence="4">Telomere-associated protein Rif1 N-terminal domain-containing protein</fullName>
    </recommendedName>
</protein>
<feature type="compositionally biased region" description="Polar residues" evidence="1">
    <location>
        <begin position="1622"/>
        <end position="1639"/>
    </location>
</feature>
<evidence type="ECO:0000313" key="3">
    <source>
        <dbReference type="Proteomes" id="UP000054248"/>
    </source>
</evidence>
<dbReference type="OrthoDB" id="3207856at2759"/>
<dbReference type="EMBL" id="KN822978">
    <property type="protein sequence ID" value="KIO29799.1"/>
    <property type="molecule type" value="Genomic_DNA"/>
</dbReference>
<sequence length="1841" mass="198945">MSHLPTPPHTLARPSTFHNLFDKENVPPASSKAPSSPISNRKSVFPLSPKSSPQAQSKLQLRVPRVVFSQINRHHPYAHQPRALPSSRMSKPPNKSILKSTSSVFSTAPPATATRDPTPEPEKPLETAEFLVTPIERLLSSLETDVDGQVIPVSQHDLTEAYVTLGARLRTHFKVPADGSIPALAPLKENEEQLARIFVRDLTRASQEPPVLTSSDEESLFDTEASSSDTETPKKRGVTAEQITYARDAFILTQSSIRTIAVILSTKAIYSVFSEVSLTCITSALLSILLAPKLYLPNARKTTMLAMWAVQNIRLPTSVVAPLADRFLEAVQRGIDGQLGKEGKKGAGCEALNAIHTLCRLYPAVFIPHMAALLTAILHRCVPANQPATSANSNNICLRASAALGGIALGVLNWARVEQHDPDLKEAQAALAECVVAFFAEPATNGSSPSKMSARKQQKSPRRLPASTEAAAAPLIDAIVYAISANGDEGADATSSPAWAISLLAALGVLFRESLFSSPLGVGLFLECLSKAGSKDAKGQSKLLLRMWWPSLVWAAGMLDQVEESRLLSLSQAEQKSQGRKSVWSQSIWHLKFMGVATLTTLLNDDPESDEDREARIRVSMAWLRYAIKDNQAPAIHLLSQLVHTESVREGERNDWHPDVVLARQLFDGAIVSHDWKTLSAFVKDVLDNKMPAMVLDGELGDDEALYGLPTVEDLRPLTGAEVRVWFEPMVQAWKDIVGRVSFGRAPAGEDGILGKAPTVVFTIWERLLHTQADFVQDPESDPSVVASVVDLITSVLTSFVVPHNDYPRSMEGSEQDRSLAALVFARRLWDICKETFGSFPANSALEAIPTSVVNALRNPQDIQIHEFGSDPVAAKLFEHWTNFLVDVLVAGPLNTLHRVCDDLMWEDDASRVLWSILAKNFTSQEEWEGWHVADGTCLLGVPFSEVCDDPISMDLTAMEIWEGLLDRVMEKAIADHSDPDAVLMSAAEMLNNCGGIDNATSLRVMAAIIRRVEFPQYASSYTPPAGKIEPEFDPQVLGSEINFILAVVNTVLTRVTPSELNTMQEIDAGIMLLNHLHPLLNRMPAAVSVIVIAALQDGFSAWLKPSTGSDFAEDAYNDKIVTLYITGLAAIQNAAPSVRVLHALQHFFASVFENPPAPAKGPLGFQRFWMDNYQNFDAAALQPYPEVLKPVLRSLVNVSPAIGAPGLSFGSDPSSLSSLPIAPVFEDNSQHAEPAADDSGYIADESNLAPGAPIFLTAEDTFDVPEARADVDGEALALPFATLIQASPERRSTAIDVPPSPSLAQLLERAASERATPLASAEVSVSDSASDAGASETEVSEAPAPKALVDYESTGSQNPPVEDAAFDQFVDFSKEQENEPVVRPMEPSSEIDAAAILDRGFVVDVEENGGSSSEEAPSSDDASASIDDSTSSAQANNRPASPLPRVAEPTVLVTATPALGSDDIEIPDSQADTTDTDTDEEDEADARFVDCSLELICPPTPDNRERFGAGPSSSKGSLKRPVASLLPLPHKRARLHEQVSSPVEDEDVSVPVQPLLEQITKSLPFDSPSVHSPTPHTLPSQQVLAAATPSPLNTSFSPRKRFFLEAVEVPSLASLKRRWQRSASNPKPTSSRTQTLRVSNDVFGDGQSSANSPVRPSLQKASSLLGNALPSLFGAHLPQRSISFAGNSTHPLTPVFEQEIRSDDTEACVTAARQILESSGPSSDDVPSSFEGVIGSSGLKRQRSADDRQDEDENDTPTRRRLSRTVSVPVPKHVESTSSRTFLRTHSLSAEVQRSLEQVVGSPGQLSITDLKSLSVVLSSFQEELNAAIEQKSKDGEHGL</sequence>
<feature type="region of interest" description="Disordered" evidence="1">
    <location>
        <begin position="1500"/>
        <end position="1522"/>
    </location>
</feature>
<feature type="region of interest" description="Disordered" evidence="1">
    <location>
        <begin position="1316"/>
        <end position="1346"/>
    </location>
</feature>
<feature type="region of interest" description="Disordered" evidence="1">
    <location>
        <begin position="444"/>
        <end position="466"/>
    </location>
</feature>
<feature type="compositionally biased region" description="Low complexity" evidence="1">
    <location>
        <begin position="1320"/>
        <end position="1337"/>
    </location>
</feature>
<accession>A0A0C3QQH4</accession>
<feature type="region of interest" description="Disordered" evidence="1">
    <location>
        <begin position="20"/>
        <end position="59"/>
    </location>
</feature>
<feature type="compositionally biased region" description="Basic residues" evidence="1">
    <location>
        <begin position="453"/>
        <end position="462"/>
    </location>
</feature>
<feature type="compositionally biased region" description="Polar residues" evidence="1">
    <location>
        <begin position="97"/>
        <end position="106"/>
    </location>
</feature>
<feature type="compositionally biased region" description="Low complexity" evidence="1">
    <location>
        <begin position="107"/>
        <end position="116"/>
    </location>
</feature>
<evidence type="ECO:0000256" key="1">
    <source>
        <dbReference type="SAM" id="MobiDB-lite"/>
    </source>
</evidence>
<feature type="region of interest" description="Disordered" evidence="1">
    <location>
        <begin position="208"/>
        <end position="235"/>
    </location>
</feature>
<feature type="compositionally biased region" description="Acidic residues" evidence="1">
    <location>
        <begin position="1475"/>
        <end position="1485"/>
    </location>
</feature>
<gene>
    <name evidence="2" type="ORF">M407DRAFT_21049</name>
</gene>
<feature type="region of interest" description="Disordered" evidence="1">
    <location>
        <begin position="73"/>
        <end position="124"/>
    </location>
</feature>
<feature type="compositionally biased region" description="Low complexity" evidence="1">
    <location>
        <begin position="1412"/>
        <end position="1434"/>
    </location>
</feature>